<dbReference type="EMBL" id="CAKKLH010000190">
    <property type="protein sequence ID" value="CAH0105608.1"/>
    <property type="molecule type" value="Genomic_DNA"/>
</dbReference>
<feature type="transmembrane region" description="Helical" evidence="13">
    <location>
        <begin position="98"/>
        <end position="119"/>
    </location>
</feature>
<dbReference type="InterPro" id="IPR045249">
    <property type="entry name" value="HARBI1-like"/>
</dbReference>
<comment type="subcellular location">
    <subcellularLocation>
        <location evidence="3">Cytoplasm</location>
    </subcellularLocation>
    <subcellularLocation>
        <location evidence="2">Nucleus</location>
    </subcellularLocation>
</comment>
<evidence type="ECO:0000256" key="4">
    <source>
        <dbReference type="ARBA" id="ARBA00006958"/>
    </source>
</evidence>
<evidence type="ECO:0000256" key="5">
    <source>
        <dbReference type="ARBA" id="ARBA00015519"/>
    </source>
</evidence>
<keyword evidence="13" id="KW-0472">Membrane</keyword>
<dbReference type="InterPro" id="IPR027806">
    <property type="entry name" value="HARBI1_dom"/>
</dbReference>
<feature type="transmembrane region" description="Helical" evidence="13">
    <location>
        <begin position="248"/>
        <end position="268"/>
    </location>
</feature>
<comment type="cofactor">
    <cofactor evidence="1">
        <name>a divalent metal cation</name>
        <dbReference type="ChEBI" id="CHEBI:60240"/>
    </cofactor>
</comment>
<dbReference type="GO" id="GO:0005737">
    <property type="term" value="C:cytoplasm"/>
    <property type="evidence" value="ECO:0007669"/>
    <property type="project" value="UniProtKB-SubCell"/>
</dbReference>
<sequence length="274" mass="31317">MADFCNDVIDEFLEDMGNLTDNFDDLSTGSDNELRAENRRAKKSRLIPFYRTRKDILSYFSADKLMTTFRFDRPSIEYITALIADILPRRKTKARRNLLPLDMVLIALQFYATGTFQTVVGNVLRYSQASVSRSIAAVSLSLSLISANHIRFPDNLNNLKREYAEIARLPGVIGSIDGTHIRIQRPILYEKAYVNRKNYHSINVQAICDAGYKFLSVCGTKPGSCHDSSIFKAVQLGRNLNRDFLERAYCWVTAAIPTLHFFSFHIMIQLKDIR</sequence>
<dbReference type="PANTHER" id="PTHR22930">
    <property type="match status" value="1"/>
</dbReference>
<keyword evidence="8" id="KW-0479">Metal-binding</keyword>
<comment type="function">
    <text evidence="12">Transposase-derived protein that may have nuclease activity. Does not have transposase activity.</text>
</comment>
<protein>
    <recommendedName>
        <fullName evidence="5">Putative nuclease HARBI1</fullName>
    </recommendedName>
    <alternativeName>
        <fullName evidence="11">Harbinger transposase-derived nuclease</fullName>
    </alternativeName>
</protein>
<dbReference type="OrthoDB" id="6359223at2759"/>
<reference evidence="15" key="1">
    <citation type="submission" date="2021-11" db="EMBL/GenBank/DDBJ databases">
        <authorList>
            <person name="Schell T."/>
        </authorList>
    </citation>
    <scope>NUCLEOTIDE SEQUENCE</scope>
    <source>
        <strain evidence="15">M5</strain>
    </source>
</reference>
<evidence type="ECO:0000256" key="9">
    <source>
        <dbReference type="ARBA" id="ARBA00022801"/>
    </source>
</evidence>
<dbReference type="Proteomes" id="UP000789390">
    <property type="component" value="Unassembled WGS sequence"/>
</dbReference>
<name>A0A8J2RTF2_9CRUS</name>
<feature type="transmembrane region" description="Helical" evidence="13">
    <location>
        <begin position="131"/>
        <end position="150"/>
    </location>
</feature>
<keyword evidence="9" id="KW-0378">Hydrolase</keyword>
<gene>
    <name evidence="15" type="ORF">DGAL_LOCUS8665</name>
</gene>
<evidence type="ECO:0000256" key="1">
    <source>
        <dbReference type="ARBA" id="ARBA00001968"/>
    </source>
</evidence>
<dbReference type="Pfam" id="PF13359">
    <property type="entry name" value="DDE_Tnp_4"/>
    <property type="match status" value="1"/>
</dbReference>
<dbReference type="GO" id="GO:0005634">
    <property type="term" value="C:nucleus"/>
    <property type="evidence" value="ECO:0007669"/>
    <property type="project" value="UniProtKB-SubCell"/>
</dbReference>
<evidence type="ECO:0000256" key="12">
    <source>
        <dbReference type="ARBA" id="ARBA00045850"/>
    </source>
</evidence>
<evidence type="ECO:0000256" key="10">
    <source>
        <dbReference type="ARBA" id="ARBA00023242"/>
    </source>
</evidence>
<evidence type="ECO:0000256" key="7">
    <source>
        <dbReference type="ARBA" id="ARBA00022722"/>
    </source>
</evidence>
<proteinExistence type="inferred from homology"/>
<dbReference type="InterPro" id="IPR026103">
    <property type="entry name" value="HARBI1_animal"/>
</dbReference>
<keyword evidence="16" id="KW-1185">Reference proteome</keyword>
<dbReference type="GO" id="GO:0016787">
    <property type="term" value="F:hydrolase activity"/>
    <property type="evidence" value="ECO:0007669"/>
    <property type="project" value="UniProtKB-KW"/>
</dbReference>
<feature type="domain" description="DDE Tnp4" evidence="14">
    <location>
        <begin position="176"/>
        <end position="247"/>
    </location>
</feature>
<evidence type="ECO:0000256" key="6">
    <source>
        <dbReference type="ARBA" id="ARBA00022490"/>
    </source>
</evidence>
<dbReference type="PANTHER" id="PTHR22930:SF249">
    <property type="match status" value="1"/>
</dbReference>
<keyword evidence="13" id="KW-1133">Transmembrane helix</keyword>
<dbReference type="GO" id="GO:0004518">
    <property type="term" value="F:nuclease activity"/>
    <property type="evidence" value="ECO:0007669"/>
    <property type="project" value="UniProtKB-KW"/>
</dbReference>
<evidence type="ECO:0000256" key="2">
    <source>
        <dbReference type="ARBA" id="ARBA00004123"/>
    </source>
</evidence>
<keyword evidence="10" id="KW-0539">Nucleus</keyword>
<evidence type="ECO:0000256" key="3">
    <source>
        <dbReference type="ARBA" id="ARBA00004496"/>
    </source>
</evidence>
<evidence type="ECO:0000256" key="8">
    <source>
        <dbReference type="ARBA" id="ARBA00022723"/>
    </source>
</evidence>
<comment type="caution">
    <text evidence="15">The sequence shown here is derived from an EMBL/GenBank/DDBJ whole genome shotgun (WGS) entry which is preliminary data.</text>
</comment>
<keyword evidence="7" id="KW-0540">Nuclease</keyword>
<evidence type="ECO:0000256" key="13">
    <source>
        <dbReference type="SAM" id="Phobius"/>
    </source>
</evidence>
<dbReference type="GO" id="GO:0046872">
    <property type="term" value="F:metal ion binding"/>
    <property type="evidence" value="ECO:0007669"/>
    <property type="project" value="UniProtKB-KW"/>
</dbReference>
<dbReference type="PRINTS" id="PR02086">
    <property type="entry name" value="PUTNUCHARBI1"/>
</dbReference>
<evidence type="ECO:0000313" key="16">
    <source>
        <dbReference type="Proteomes" id="UP000789390"/>
    </source>
</evidence>
<evidence type="ECO:0000259" key="14">
    <source>
        <dbReference type="Pfam" id="PF13359"/>
    </source>
</evidence>
<comment type="similarity">
    <text evidence="4">Belongs to the HARBI1 family.</text>
</comment>
<keyword evidence="13" id="KW-0812">Transmembrane</keyword>
<evidence type="ECO:0000256" key="11">
    <source>
        <dbReference type="ARBA" id="ARBA00030126"/>
    </source>
</evidence>
<evidence type="ECO:0000313" key="15">
    <source>
        <dbReference type="EMBL" id="CAH0105608.1"/>
    </source>
</evidence>
<organism evidence="15 16">
    <name type="scientific">Daphnia galeata</name>
    <dbReference type="NCBI Taxonomy" id="27404"/>
    <lineage>
        <taxon>Eukaryota</taxon>
        <taxon>Metazoa</taxon>
        <taxon>Ecdysozoa</taxon>
        <taxon>Arthropoda</taxon>
        <taxon>Crustacea</taxon>
        <taxon>Branchiopoda</taxon>
        <taxon>Diplostraca</taxon>
        <taxon>Cladocera</taxon>
        <taxon>Anomopoda</taxon>
        <taxon>Daphniidae</taxon>
        <taxon>Daphnia</taxon>
    </lineage>
</organism>
<keyword evidence="6" id="KW-0963">Cytoplasm</keyword>
<accession>A0A8J2RTF2</accession>
<dbReference type="AlphaFoldDB" id="A0A8J2RTF2"/>